<dbReference type="RefSeq" id="XP_012209162.1">
    <property type="nucleotide sequence ID" value="XM_012353772.1"/>
</dbReference>
<dbReference type="OrthoDB" id="10334932at2759"/>
<keyword evidence="3" id="KW-1185">Reference proteome</keyword>
<feature type="transmembrane region" description="Helical" evidence="1">
    <location>
        <begin position="31"/>
        <end position="50"/>
    </location>
</feature>
<dbReference type="AlphaFoldDB" id="A0A067BNR0"/>
<evidence type="ECO:0000313" key="3">
    <source>
        <dbReference type="Proteomes" id="UP000030745"/>
    </source>
</evidence>
<feature type="transmembrane region" description="Helical" evidence="1">
    <location>
        <begin position="356"/>
        <end position="375"/>
    </location>
</feature>
<reference evidence="2 3" key="1">
    <citation type="journal article" date="2013" name="PLoS Genet.">
        <title>Distinctive expansion of potential virulence genes in the genome of the oomycete fish pathogen Saprolegnia parasitica.</title>
        <authorList>
            <person name="Jiang R.H."/>
            <person name="de Bruijn I."/>
            <person name="Haas B.J."/>
            <person name="Belmonte R."/>
            <person name="Lobach L."/>
            <person name="Christie J."/>
            <person name="van den Ackerveken G."/>
            <person name="Bottin A."/>
            <person name="Bulone V."/>
            <person name="Diaz-Moreno S.M."/>
            <person name="Dumas B."/>
            <person name="Fan L."/>
            <person name="Gaulin E."/>
            <person name="Govers F."/>
            <person name="Grenville-Briggs L.J."/>
            <person name="Horner N.R."/>
            <person name="Levin J.Z."/>
            <person name="Mammella M."/>
            <person name="Meijer H.J."/>
            <person name="Morris P."/>
            <person name="Nusbaum C."/>
            <person name="Oome S."/>
            <person name="Phillips A.J."/>
            <person name="van Rooyen D."/>
            <person name="Rzeszutek E."/>
            <person name="Saraiva M."/>
            <person name="Secombes C.J."/>
            <person name="Seidl M.F."/>
            <person name="Snel B."/>
            <person name="Stassen J.H."/>
            <person name="Sykes S."/>
            <person name="Tripathy S."/>
            <person name="van den Berg H."/>
            <person name="Vega-Arreguin J.C."/>
            <person name="Wawra S."/>
            <person name="Young S.K."/>
            <person name="Zeng Q."/>
            <person name="Dieguez-Uribeondo J."/>
            <person name="Russ C."/>
            <person name="Tyler B.M."/>
            <person name="van West P."/>
        </authorList>
    </citation>
    <scope>NUCLEOTIDE SEQUENCE [LARGE SCALE GENOMIC DNA]</scope>
    <source>
        <strain evidence="2 3">CBS 223.65</strain>
    </source>
</reference>
<sequence>MRTSSSTTIAPIGPSASGTFALSVTSPRGQQLVRAVVAVLGAAVLVLVAVDTIANNWALNDSIGNGHCFRTPIATVMDFSGISAAYAFVHKRGLTDISQIGGWMLNLTLAELDSLDTNYNIVSAGAYEMPATYDLCSIFQGEYDMKLGADAIKIAAVTNSITFVRGSAWSHLFTKDASDDLATPDMGSSDLLARGYKPARMAADLRLSDPFKIANTSQTQHAVITYYRLFPRSFCSGFTPIVELGHGRCNLTLVYDDATASMNVQRSANIDKSIYKLGFLLPKSAFSSLSQYLKAIAITFAVCGYLGSRKTVQWSEVDLAVTDSIFAKILRTISPKYFPYPSFALNFDMFCYNSDVFVLVLATSVILDMGNWFVAIRNMHFYNSLSPQFGISLQLYGLSVRLLWLTCLFLKLLKIGWSVLSTASYSGESRLMGYLNLSSVTSLYVSVALLFFVPSFVAYNNSVSIELYHSAEILDPIHVDAYDGFFIRCVPSIVLLLVANILGITTLDHVLRFKHWTFLAKNSLARQAIFNSSSIVCGYLDGMVPDSDVGSQGSLLICKARRLSTLQWFFMNHLRCFGLPEKELRAKKKMLQTSAVTLTTSSEEVKGNAKCIVAQDGDGHIHLLDAGLTDVTTFAYNIKILKDASVAIQ</sequence>
<keyword evidence="1" id="KW-1133">Transmembrane helix</keyword>
<name>A0A067BNR0_SAPPC</name>
<organism evidence="2 3">
    <name type="scientific">Saprolegnia parasitica (strain CBS 223.65)</name>
    <dbReference type="NCBI Taxonomy" id="695850"/>
    <lineage>
        <taxon>Eukaryota</taxon>
        <taxon>Sar</taxon>
        <taxon>Stramenopiles</taxon>
        <taxon>Oomycota</taxon>
        <taxon>Saprolegniomycetes</taxon>
        <taxon>Saprolegniales</taxon>
        <taxon>Saprolegniaceae</taxon>
        <taxon>Saprolegnia</taxon>
    </lineage>
</organism>
<feature type="transmembrane region" description="Helical" evidence="1">
    <location>
        <begin position="395"/>
        <end position="413"/>
    </location>
</feature>
<proteinExistence type="predicted"/>
<dbReference type="VEuPathDB" id="FungiDB:SPRG_14599"/>
<evidence type="ECO:0000256" key="1">
    <source>
        <dbReference type="SAM" id="Phobius"/>
    </source>
</evidence>
<dbReference type="Proteomes" id="UP000030745">
    <property type="component" value="Unassembled WGS sequence"/>
</dbReference>
<accession>A0A067BNR0</accession>
<dbReference type="OMA" id="HAVITYY"/>
<dbReference type="EMBL" id="KK583323">
    <property type="protein sequence ID" value="KDO20119.1"/>
    <property type="molecule type" value="Genomic_DNA"/>
</dbReference>
<keyword evidence="1" id="KW-0812">Transmembrane</keyword>
<keyword evidence="1" id="KW-0472">Membrane</keyword>
<feature type="transmembrane region" description="Helical" evidence="1">
    <location>
        <begin position="485"/>
        <end position="507"/>
    </location>
</feature>
<dbReference type="GeneID" id="24136395"/>
<gene>
    <name evidence="2" type="ORF">SPRG_14599</name>
</gene>
<evidence type="ECO:0000313" key="2">
    <source>
        <dbReference type="EMBL" id="KDO20119.1"/>
    </source>
</evidence>
<dbReference type="KEGG" id="spar:SPRG_14599"/>
<feature type="transmembrane region" description="Helical" evidence="1">
    <location>
        <begin position="434"/>
        <end position="459"/>
    </location>
</feature>
<protein>
    <submittedName>
        <fullName evidence="2">Uncharacterized protein</fullName>
    </submittedName>
</protein>